<evidence type="ECO:0000259" key="1">
    <source>
        <dbReference type="PROSITE" id="PS50206"/>
    </source>
</evidence>
<sequence>MKSTRFVQFAVVAAFALIIAACGGGSGAGTETAGVDIDAETQLVPVDGGNYTDVSVKGLVAKLQSKDFVLVNVHIPYAGEIENTDLFIPFDKIAQNLAKLPTDKDAQIVVYCRSGGMSAISAAELVQQGYTNVWNLDGGMNAWKAAGEPLLQKDT</sequence>
<organism evidence="2">
    <name type="scientific">hydrothermal vent metagenome</name>
    <dbReference type="NCBI Taxonomy" id="652676"/>
    <lineage>
        <taxon>unclassified sequences</taxon>
        <taxon>metagenomes</taxon>
        <taxon>ecological metagenomes</taxon>
    </lineage>
</organism>
<dbReference type="PROSITE" id="PS50206">
    <property type="entry name" value="RHODANESE_3"/>
    <property type="match status" value="1"/>
</dbReference>
<gene>
    <name evidence="2" type="ORF">MNBD_ACTINO02-173</name>
</gene>
<dbReference type="InterPro" id="IPR036873">
    <property type="entry name" value="Rhodanese-like_dom_sf"/>
</dbReference>
<dbReference type="PANTHER" id="PTHR43031">
    <property type="entry name" value="FAD-DEPENDENT OXIDOREDUCTASE"/>
    <property type="match status" value="1"/>
</dbReference>
<dbReference type="PANTHER" id="PTHR43031:SF16">
    <property type="entry name" value="OXIDOREDUCTASE"/>
    <property type="match status" value="1"/>
</dbReference>
<feature type="domain" description="Rhodanese" evidence="1">
    <location>
        <begin position="91"/>
        <end position="152"/>
    </location>
</feature>
<accession>A0A3B0T892</accession>
<dbReference type="EMBL" id="UOEK01000607">
    <property type="protein sequence ID" value="VAW09557.1"/>
    <property type="molecule type" value="Genomic_DNA"/>
</dbReference>
<evidence type="ECO:0000313" key="2">
    <source>
        <dbReference type="EMBL" id="VAW09557.1"/>
    </source>
</evidence>
<dbReference type="PROSITE" id="PS51257">
    <property type="entry name" value="PROKAR_LIPOPROTEIN"/>
    <property type="match status" value="1"/>
</dbReference>
<proteinExistence type="predicted"/>
<dbReference type="SMART" id="SM00450">
    <property type="entry name" value="RHOD"/>
    <property type="match status" value="1"/>
</dbReference>
<dbReference type="InterPro" id="IPR001763">
    <property type="entry name" value="Rhodanese-like_dom"/>
</dbReference>
<dbReference type="AlphaFoldDB" id="A0A3B0T892"/>
<dbReference type="SUPFAM" id="SSF52821">
    <property type="entry name" value="Rhodanese/Cell cycle control phosphatase"/>
    <property type="match status" value="1"/>
</dbReference>
<dbReference type="InterPro" id="IPR050229">
    <property type="entry name" value="GlpE_sulfurtransferase"/>
</dbReference>
<dbReference type="Gene3D" id="3.40.250.10">
    <property type="entry name" value="Rhodanese-like domain"/>
    <property type="match status" value="1"/>
</dbReference>
<dbReference type="Pfam" id="PF00581">
    <property type="entry name" value="Rhodanese"/>
    <property type="match status" value="1"/>
</dbReference>
<protein>
    <recommendedName>
        <fullName evidence="1">Rhodanese domain-containing protein</fullName>
    </recommendedName>
</protein>
<dbReference type="CDD" id="cd00158">
    <property type="entry name" value="RHOD"/>
    <property type="match status" value="1"/>
</dbReference>
<reference evidence="2" key="1">
    <citation type="submission" date="2018-06" db="EMBL/GenBank/DDBJ databases">
        <authorList>
            <person name="Zhirakovskaya E."/>
        </authorList>
    </citation>
    <scope>NUCLEOTIDE SEQUENCE</scope>
</reference>
<name>A0A3B0T892_9ZZZZ</name>